<dbReference type="Pfam" id="PF00583">
    <property type="entry name" value="Acetyltransf_1"/>
    <property type="match status" value="1"/>
</dbReference>
<dbReference type="SUPFAM" id="SSF55729">
    <property type="entry name" value="Acyl-CoA N-acyltransferases (Nat)"/>
    <property type="match status" value="1"/>
</dbReference>
<protein>
    <recommendedName>
        <fullName evidence="1">N-acetyltransferase domain-containing protein</fullName>
    </recommendedName>
</protein>
<dbReference type="Gene3D" id="3.40.630.30">
    <property type="match status" value="1"/>
</dbReference>
<evidence type="ECO:0000259" key="1">
    <source>
        <dbReference type="Pfam" id="PF00583"/>
    </source>
</evidence>
<dbReference type="InterPro" id="IPR016181">
    <property type="entry name" value="Acyl_CoA_acyltransferase"/>
</dbReference>
<comment type="caution">
    <text evidence="2">The sequence shown here is derived from an EMBL/GenBank/DDBJ whole genome shotgun (WGS) entry which is preliminary data.</text>
</comment>
<evidence type="ECO:0000313" key="2">
    <source>
        <dbReference type="EMBL" id="KAJ9161920.1"/>
    </source>
</evidence>
<keyword evidence="3" id="KW-1185">Reference proteome</keyword>
<dbReference type="AlphaFoldDB" id="A0AA38SBU3"/>
<dbReference type="GO" id="GO:0016747">
    <property type="term" value="F:acyltransferase activity, transferring groups other than amino-acyl groups"/>
    <property type="evidence" value="ECO:0007669"/>
    <property type="project" value="InterPro"/>
</dbReference>
<name>A0AA38SBU3_9PEZI</name>
<accession>A0AA38SBU3</accession>
<dbReference type="Proteomes" id="UP001174691">
    <property type="component" value="Unassembled WGS sequence"/>
</dbReference>
<gene>
    <name evidence="2" type="ORF">NKR19_g1767</name>
</gene>
<dbReference type="EMBL" id="JANBVN010000017">
    <property type="protein sequence ID" value="KAJ9161920.1"/>
    <property type="molecule type" value="Genomic_DNA"/>
</dbReference>
<dbReference type="InterPro" id="IPR000182">
    <property type="entry name" value="GNAT_dom"/>
</dbReference>
<sequence length="243" mass="27763">MTVSKGPSKLDLVPWDFNSEEHTQRAFLQRVACGWRWDEIPDWVEKCKKGKMMVYWLVISDSVPDREAQIATHVSKYPKESAPLTDTAPLSWLSRPRTPSNKPIHPVGHAALILLPPSELERLSLAPDAAVAYLGKLYVSYALQGHGYGGEAMRLLEGAARHGLGAQMCVLDTVQHEFQMRGDVLDVFYVRQGNPVPKMSNEQWFTKMGYEAFHRDDEGYLHTHFDTKKQEYLPVTYFKKMLR</sequence>
<organism evidence="2 3">
    <name type="scientific">Coniochaeta hoffmannii</name>
    <dbReference type="NCBI Taxonomy" id="91930"/>
    <lineage>
        <taxon>Eukaryota</taxon>
        <taxon>Fungi</taxon>
        <taxon>Dikarya</taxon>
        <taxon>Ascomycota</taxon>
        <taxon>Pezizomycotina</taxon>
        <taxon>Sordariomycetes</taxon>
        <taxon>Sordariomycetidae</taxon>
        <taxon>Coniochaetales</taxon>
        <taxon>Coniochaetaceae</taxon>
        <taxon>Coniochaeta</taxon>
    </lineage>
</organism>
<feature type="domain" description="N-acetyltransferase" evidence="1">
    <location>
        <begin position="106"/>
        <end position="175"/>
    </location>
</feature>
<reference evidence="2" key="1">
    <citation type="submission" date="2022-07" db="EMBL/GenBank/DDBJ databases">
        <title>Fungi with potential for degradation of polypropylene.</title>
        <authorList>
            <person name="Gostincar C."/>
        </authorList>
    </citation>
    <scope>NUCLEOTIDE SEQUENCE</scope>
    <source>
        <strain evidence="2">EXF-13287</strain>
    </source>
</reference>
<dbReference type="CDD" id="cd04301">
    <property type="entry name" value="NAT_SF"/>
    <property type="match status" value="1"/>
</dbReference>
<proteinExistence type="predicted"/>
<evidence type="ECO:0000313" key="3">
    <source>
        <dbReference type="Proteomes" id="UP001174691"/>
    </source>
</evidence>